<dbReference type="RefSeq" id="WP_044432720.1">
    <property type="nucleotide sequence ID" value="NZ_BJYZ01000029.1"/>
</dbReference>
<feature type="domain" description="DUF6285" evidence="1">
    <location>
        <begin position="25"/>
        <end position="100"/>
    </location>
</feature>
<accession>A0A512DYS1</accession>
<evidence type="ECO:0000313" key="2">
    <source>
        <dbReference type="EMBL" id="GEO41631.1"/>
    </source>
</evidence>
<name>A0A512DYS1_9PROT</name>
<organism evidence="2 3">
    <name type="scientific">Skermanella aerolata</name>
    <dbReference type="NCBI Taxonomy" id="393310"/>
    <lineage>
        <taxon>Bacteria</taxon>
        <taxon>Pseudomonadati</taxon>
        <taxon>Pseudomonadota</taxon>
        <taxon>Alphaproteobacteria</taxon>
        <taxon>Rhodospirillales</taxon>
        <taxon>Azospirillaceae</taxon>
        <taxon>Skermanella</taxon>
    </lineage>
</organism>
<dbReference type="Proteomes" id="UP000321523">
    <property type="component" value="Unassembled WGS sequence"/>
</dbReference>
<protein>
    <recommendedName>
        <fullName evidence="1">DUF6285 domain-containing protein</fullName>
    </recommendedName>
</protein>
<dbReference type="OrthoDB" id="8480752at2"/>
<reference evidence="2 3" key="1">
    <citation type="submission" date="2019-07" db="EMBL/GenBank/DDBJ databases">
        <title>Whole genome shotgun sequence of Skermanella aerolata NBRC 106429.</title>
        <authorList>
            <person name="Hosoyama A."/>
            <person name="Uohara A."/>
            <person name="Ohji S."/>
            <person name="Ichikawa N."/>
        </authorList>
    </citation>
    <scope>NUCLEOTIDE SEQUENCE [LARGE SCALE GENOMIC DNA]</scope>
    <source>
        <strain evidence="2 3">NBRC 106429</strain>
    </source>
</reference>
<dbReference type="EMBL" id="BJYZ01000029">
    <property type="protein sequence ID" value="GEO41631.1"/>
    <property type="molecule type" value="Genomic_DNA"/>
</dbReference>
<sequence length="110" mass="11972">MINDEPDARGLVSIALQTFRDSVLPAIPAERRFEALMIANALSIAERELAAKPEAALEAQIPQLCSDIDAGTYDAPERQADLRKVLWELTRARLAISNPRLLDPVPPGAA</sequence>
<gene>
    <name evidence="2" type="ORF">SAE02_57790</name>
</gene>
<evidence type="ECO:0000259" key="1">
    <source>
        <dbReference type="Pfam" id="PF19802"/>
    </source>
</evidence>
<evidence type="ECO:0000313" key="3">
    <source>
        <dbReference type="Proteomes" id="UP000321523"/>
    </source>
</evidence>
<dbReference type="InterPro" id="IPR046252">
    <property type="entry name" value="DUF6285"/>
</dbReference>
<dbReference type="Pfam" id="PF19802">
    <property type="entry name" value="DUF6285"/>
    <property type="match status" value="1"/>
</dbReference>
<comment type="caution">
    <text evidence="2">The sequence shown here is derived from an EMBL/GenBank/DDBJ whole genome shotgun (WGS) entry which is preliminary data.</text>
</comment>
<keyword evidence="3" id="KW-1185">Reference proteome</keyword>
<dbReference type="AlphaFoldDB" id="A0A512DYS1"/>
<proteinExistence type="predicted"/>